<accession>X1ELK9</accession>
<evidence type="ECO:0000313" key="1">
    <source>
        <dbReference type="EMBL" id="GAH17989.1"/>
    </source>
</evidence>
<sequence>FEIGEIGHALELTFTVQTSGITETQSGDYTYDISIGIGAE</sequence>
<dbReference type="AlphaFoldDB" id="X1ELK9"/>
<organism evidence="1">
    <name type="scientific">marine sediment metagenome</name>
    <dbReference type="NCBI Taxonomy" id="412755"/>
    <lineage>
        <taxon>unclassified sequences</taxon>
        <taxon>metagenomes</taxon>
        <taxon>ecological metagenomes</taxon>
    </lineage>
</organism>
<dbReference type="EMBL" id="BART01030591">
    <property type="protein sequence ID" value="GAH17989.1"/>
    <property type="molecule type" value="Genomic_DNA"/>
</dbReference>
<proteinExistence type="predicted"/>
<gene>
    <name evidence="1" type="ORF">S01H4_53361</name>
</gene>
<feature type="non-terminal residue" evidence="1">
    <location>
        <position position="1"/>
    </location>
</feature>
<comment type="caution">
    <text evidence="1">The sequence shown here is derived from an EMBL/GenBank/DDBJ whole genome shotgun (WGS) entry which is preliminary data.</text>
</comment>
<reference evidence="1" key="1">
    <citation type="journal article" date="2014" name="Front. Microbiol.">
        <title>High frequency of phylogenetically diverse reductive dehalogenase-homologous genes in deep subseafloor sedimentary metagenomes.</title>
        <authorList>
            <person name="Kawai M."/>
            <person name="Futagami T."/>
            <person name="Toyoda A."/>
            <person name="Takaki Y."/>
            <person name="Nishi S."/>
            <person name="Hori S."/>
            <person name="Arai W."/>
            <person name="Tsubouchi T."/>
            <person name="Morono Y."/>
            <person name="Uchiyama I."/>
            <person name="Ito T."/>
            <person name="Fujiyama A."/>
            <person name="Inagaki F."/>
            <person name="Takami H."/>
        </authorList>
    </citation>
    <scope>NUCLEOTIDE SEQUENCE</scope>
    <source>
        <strain evidence="1">Expedition CK06-06</strain>
    </source>
</reference>
<protein>
    <submittedName>
        <fullName evidence="1">Uncharacterized protein</fullName>
    </submittedName>
</protein>
<name>X1ELK9_9ZZZZ</name>